<dbReference type="SUPFAM" id="SSF48498">
    <property type="entry name" value="Tetracyclin repressor-like, C-terminal domain"/>
    <property type="match status" value="1"/>
</dbReference>
<organism evidence="4 5">
    <name type="scientific">Mycobacterium lentiflavum</name>
    <dbReference type="NCBI Taxonomy" id="141349"/>
    <lineage>
        <taxon>Bacteria</taxon>
        <taxon>Bacillati</taxon>
        <taxon>Actinomycetota</taxon>
        <taxon>Actinomycetes</taxon>
        <taxon>Mycobacteriales</taxon>
        <taxon>Mycobacteriaceae</taxon>
        <taxon>Mycobacterium</taxon>
        <taxon>Mycobacterium simiae complex</taxon>
    </lineage>
</organism>
<keyword evidence="1" id="KW-0805">Transcription regulation</keyword>
<dbReference type="AlphaFoldDB" id="A0A0E4H1Y6"/>
<keyword evidence="2" id="KW-0804">Transcription</keyword>
<dbReference type="STRING" id="141349.BN1232_05675"/>
<gene>
    <name evidence="4" type="ORF">BN1232_05675</name>
</gene>
<accession>A0A0E4H1Y6</accession>
<evidence type="ECO:0000313" key="4">
    <source>
        <dbReference type="EMBL" id="CQD22594.1"/>
    </source>
</evidence>
<proteinExistence type="predicted"/>
<dbReference type="InterPro" id="IPR036271">
    <property type="entry name" value="Tet_transcr_reg_TetR-rel_C_sf"/>
</dbReference>
<evidence type="ECO:0000313" key="5">
    <source>
        <dbReference type="Proteomes" id="UP000199251"/>
    </source>
</evidence>
<feature type="domain" description="Tetracyclin repressor-like C-terminal" evidence="3">
    <location>
        <begin position="45"/>
        <end position="140"/>
    </location>
</feature>
<evidence type="ECO:0000256" key="2">
    <source>
        <dbReference type="ARBA" id="ARBA00023163"/>
    </source>
</evidence>
<evidence type="ECO:0000256" key="1">
    <source>
        <dbReference type="ARBA" id="ARBA00023015"/>
    </source>
</evidence>
<reference evidence="4 5" key="1">
    <citation type="submission" date="2015-03" db="EMBL/GenBank/DDBJ databases">
        <authorList>
            <person name="Urmite Genomes"/>
        </authorList>
    </citation>
    <scope>NUCLEOTIDE SEQUENCE [LARGE SCALE GENOMIC DNA]</scope>
    <source>
        <strain evidence="4 5">CSUR P1491</strain>
    </source>
</reference>
<dbReference type="Gene3D" id="1.10.357.10">
    <property type="entry name" value="Tetracycline Repressor, domain 2"/>
    <property type="match status" value="1"/>
</dbReference>
<name>A0A0E4H1Y6_MYCLN</name>
<evidence type="ECO:0000259" key="3">
    <source>
        <dbReference type="Pfam" id="PF16859"/>
    </source>
</evidence>
<sequence>MEWIATRAQIGKQTLYRRGVSKSDLVHAALVFAAPPLREPRSGRSPRTTLLAAFTAHRDVLTGKTAFPSLETITQLLHEPEMRGVFADAVVNPRVKIVESILQDAVDVGEADPATITPLTARIGPALIEHHFLVTGEPPNRR</sequence>
<dbReference type="Pfam" id="PF16859">
    <property type="entry name" value="TetR_C_11"/>
    <property type="match status" value="1"/>
</dbReference>
<dbReference type="EMBL" id="CTEE01000001">
    <property type="protein sequence ID" value="CQD22594.1"/>
    <property type="molecule type" value="Genomic_DNA"/>
</dbReference>
<dbReference type="InterPro" id="IPR011075">
    <property type="entry name" value="TetR_C"/>
</dbReference>
<protein>
    <submittedName>
        <fullName evidence="4">TetR family transcriptional regulator</fullName>
    </submittedName>
</protein>
<dbReference type="Proteomes" id="UP000199251">
    <property type="component" value="Unassembled WGS sequence"/>
</dbReference>